<evidence type="ECO:0000313" key="1">
    <source>
        <dbReference type="EMBL" id="QQO91702.1"/>
    </source>
</evidence>
<sequence>MLRNPNTIPAGDTVIEDPIMEPFFITHSSSGGYTVYERVNRGKDDKAYLRTVCYPSTFNYALRAVSKELLNFGGTKHFGTIKDYIKEWNNIQQSMKTMTTIDA</sequence>
<name>A0A7T8ER76_9CAUD</name>
<proteinExistence type="predicted"/>
<gene>
    <name evidence="1" type="ORF">immuto26A_23</name>
</gene>
<accession>A0A7T8ER76</accession>
<keyword evidence="2" id="KW-1185">Reference proteome</keyword>
<dbReference type="EMBL" id="MW353175">
    <property type="protein sequence ID" value="QQO91702.1"/>
    <property type="molecule type" value="Genomic_DNA"/>
</dbReference>
<reference evidence="1 2" key="1">
    <citation type="submission" date="2020-12" db="EMBL/GenBank/DDBJ databases">
        <title>Dynamics of Baltic Sea phages driven by environmental changes.</title>
        <authorList>
            <person name="Hoetzinger M."/>
            <person name="Nilsson E."/>
            <person name="Holmfeldt K."/>
        </authorList>
    </citation>
    <scope>NUCLEOTIDE SEQUENCE [LARGE SCALE GENOMIC DNA]</scope>
</reference>
<protein>
    <submittedName>
        <fullName evidence="1">Uncharacterized protein</fullName>
    </submittedName>
</protein>
<evidence type="ECO:0000313" key="2">
    <source>
        <dbReference type="Proteomes" id="UP000595566"/>
    </source>
</evidence>
<organism evidence="1 2">
    <name type="scientific">Flavobacterium phage vB_FspM_immuto_2-6A</name>
    <dbReference type="NCBI Taxonomy" id="2801477"/>
    <lineage>
        <taxon>Viruses</taxon>
        <taxon>Duplodnaviria</taxon>
        <taxon>Heunggongvirae</taxon>
        <taxon>Uroviricota</taxon>
        <taxon>Caudoviricetes</taxon>
        <taxon>Immutovirus</taxon>
        <taxon>Immutovirus immuto</taxon>
    </lineage>
</organism>
<dbReference type="Proteomes" id="UP000595566">
    <property type="component" value="Segment"/>
</dbReference>